<accession>A0A7Z1HPN2</accession>
<dbReference type="GO" id="GO:0005829">
    <property type="term" value="C:cytosol"/>
    <property type="evidence" value="ECO:0007669"/>
    <property type="project" value="TreeGrafter"/>
</dbReference>
<dbReference type="PANTHER" id="PTHR30555">
    <property type="entry name" value="HYDROPEROXIDASE I, BIFUNCTIONAL CATALASE-PEROXIDASE"/>
    <property type="match status" value="1"/>
</dbReference>
<dbReference type="GO" id="GO:0020037">
    <property type="term" value="F:heme binding"/>
    <property type="evidence" value="ECO:0007669"/>
    <property type="project" value="InterPro"/>
</dbReference>
<evidence type="ECO:0000256" key="2">
    <source>
        <dbReference type="ARBA" id="ARBA00022559"/>
    </source>
</evidence>
<dbReference type="Proteomes" id="UP000221568">
    <property type="component" value="Unassembled WGS sequence"/>
</dbReference>
<comment type="caution">
    <text evidence="7">The sequence shown here is derived from an EMBL/GenBank/DDBJ whole genome shotgun (WGS) entry which is preliminary data.</text>
</comment>
<keyword evidence="6" id="KW-0408">Iron</keyword>
<dbReference type="Gene3D" id="1.10.420.10">
    <property type="entry name" value="Peroxidase, domain 2"/>
    <property type="match status" value="1"/>
</dbReference>
<reference evidence="7 8" key="1">
    <citation type="submission" date="2017-10" db="EMBL/GenBank/DDBJ databases">
        <title>Characterization of the Virulence Potential of Salmonella enterica Isolates Carrying Incompatibility Group FIB Plasmids using Caco-2 Intestinal Epithelial Cells.</title>
        <authorList>
            <person name="Sanad Y."/>
            <person name="Khajanchi B."/>
            <person name="Deck J."/>
            <person name="Cox J."/>
            <person name="Thaker R."/>
            <person name="Han J."/>
            <person name="Nayak R."/>
            <person name="Foley S."/>
        </authorList>
    </citation>
    <scope>NUCLEOTIDE SEQUENCE [LARGE SCALE GENOMIC DNA]</scope>
    <source>
        <strain evidence="7 8">SE853</strain>
    </source>
</reference>
<evidence type="ECO:0000256" key="1">
    <source>
        <dbReference type="ARBA" id="ARBA00001970"/>
    </source>
</evidence>
<dbReference type="GO" id="GO:0042744">
    <property type="term" value="P:hydrogen peroxide catabolic process"/>
    <property type="evidence" value="ECO:0007669"/>
    <property type="project" value="TreeGrafter"/>
</dbReference>
<gene>
    <name evidence="7" type="ORF">CR088_29020</name>
</gene>
<sequence length="82" mass="8620">CASIGAASGSAPTWDAAAAPIEALGLGWASSYGSGVGADAITSGLEVVWTQTPTQWSNYFFENLFKYEWVQTRSPAGAIQFE</sequence>
<feature type="non-terminal residue" evidence="7">
    <location>
        <position position="82"/>
    </location>
</feature>
<dbReference type="PANTHER" id="PTHR30555:SF0">
    <property type="entry name" value="CATALASE-PEROXIDASE"/>
    <property type="match status" value="1"/>
</dbReference>
<proteinExistence type="predicted"/>
<evidence type="ECO:0000256" key="4">
    <source>
        <dbReference type="ARBA" id="ARBA00022723"/>
    </source>
</evidence>
<dbReference type="EMBL" id="PDOM01000460">
    <property type="protein sequence ID" value="PHP45341.1"/>
    <property type="molecule type" value="Genomic_DNA"/>
</dbReference>
<comment type="cofactor">
    <cofactor evidence="1">
        <name>heme b</name>
        <dbReference type="ChEBI" id="CHEBI:60344"/>
    </cofactor>
</comment>
<keyword evidence="3" id="KW-0349">Heme</keyword>
<dbReference type="GO" id="GO:0004096">
    <property type="term" value="F:catalase activity"/>
    <property type="evidence" value="ECO:0007669"/>
    <property type="project" value="InterPro"/>
</dbReference>
<evidence type="ECO:0000313" key="7">
    <source>
        <dbReference type="EMBL" id="PHP45341.1"/>
    </source>
</evidence>
<evidence type="ECO:0000256" key="3">
    <source>
        <dbReference type="ARBA" id="ARBA00022617"/>
    </source>
</evidence>
<keyword evidence="2" id="KW-0575">Peroxidase</keyword>
<dbReference type="InterPro" id="IPR000763">
    <property type="entry name" value="Catalase_peroxidase"/>
</dbReference>
<feature type="non-terminal residue" evidence="7">
    <location>
        <position position="1"/>
    </location>
</feature>
<dbReference type="GO" id="GO:0046872">
    <property type="term" value="F:metal ion binding"/>
    <property type="evidence" value="ECO:0007669"/>
    <property type="project" value="UniProtKB-KW"/>
</dbReference>
<keyword evidence="5" id="KW-0560">Oxidoreductase</keyword>
<protein>
    <submittedName>
        <fullName evidence="7">Uncharacterized protein</fullName>
    </submittedName>
</protein>
<keyword evidence="4" id="KW-0479">Metal-binding</keyword>
<dbReference type="AlphaFoldDB" id="A0A7Z1HPN2"/>
<name>A0A7Z1HPN2_SALDU</name>
<evidence type="ECO:0000256" key="5">
    <source>
        <dbReference type="ARBA" id="ARBA00023002"/>
    </source>
</evidence>
<organism evidence="7 8">
    <name type="scientific">Salmonella dublin</name>
    <dbReference type="NCBI Taxonomy" id="98360"/>
    <lineage>
        <taxon>Bacteria</taxon>
        <taxon>Pseudomonadati</taxon>
        <taxon>Pseudomonadota</taxon>
        <taxon>Gammaproteobacteria</taxon>
        <taxon>Enterobacterales</taxon>
        <taxon>Enterobacteriaceae</taxon>
        <taxon>Salmonella</taxon>
    </lineage>
</organism>
<dbReference type="InterPro" id="IPR010255">
    <property type="entry name" value="Haem_peroxidase_sf"/>
</dbReference>
<evidence type="ECO:0000256" key="6">
    <source>
        <dbReference type="ARBA" id="ARBA00023004"/>
    </source>
</evidence>
<dbReference type="GO" id="GO:0070301">
    <property type="term" value="P:cellular response to hydrogen peroxide"/>
    <property type="evidence" value="ECO:0007669"/>
    <property type="project" value="TreeGrafter"/>
</dbReference>
<dbReference type="SUPFAM" id="SSF48113">
    <property type="entry name" value="Heme-dependent peroxidases"/>
    <property type="match status" value="1"/>
</dbReference>
<evidence type="ECO:0000313" key="8">
    <source>
        <dbReference type="Proteomes" id="UP000221568"/>
    </source>
</evidence>